<proteinExistence type="predicted"/>
<gene>
    <name evidence="1" type="ORF">HW566_10925</name>
</gene>
<protein>
    <submittedName>
        <fullName evidence="1">Uncharacterized protein</fullName>
    </submittedName>
</protein>
<evidence type="ECO:0000313" key="2">
    <source>
        <dbReference type="Proteomes" id="UP000509638"/>
    </source>
</evidence>
<evidence type="ECO:0000313" key="1">
    <source>
        <dbReference type="EMBL" id="QLD12240.1"/>
    </source>
</evidence>
<dbReference type="AlphaFoldDB" id="A0A7D5JDT3"/>
<dbReference type="PROSITE" id="PS51318">
    <property type="entry name" value="TAT"/>
    <property type="match status" value="1"/>
</dbReference>
<accession>A0A7D5JDT3</accession>
<name>A0A7D5JDT3_9MICO</name>
<dbReference type="Proteomes" id="UP000509638">
    <property type="component" value="Chromosome"/>
</dbReference>
<reference evidence="1 2" key="1">
    <citation type="submission" date="2020-06" db="EMBL/GenBank/DDBJ databases">
        <authorList>
            <person name="Jo H."/>
        </authorList>
    </citation>
    <scope>NUCLEOTIDE SEQUENCE [LARGE SCALE GENOMIC DNA]</scope>
    <source>
        <strain evidence="1 2">I46</strain>
    </source>
</reference>
<dbReference type="RefSeq" id="WP_178012825.1">
    <property type="nucleotide sequence ID" value="NZ_CP058316.1"/>
</dbReference>
<sequence length="217" mass="21445">MTDVVPTRRDSDGIDRRTIIKGAAWAVPVMAVAVAAPLAAASVNTSGLAVTGTQTGLLTLNLLDGGGTVTATALTTVPTEFTITNGAGAINQTATVTVTVGRPAGVNISVGRARGFGVASLNGTPSTPGQRTAVYQSAPIVGTFGFPLTTFTTTLPVNVPSNGTQVVPLVLGLAGTSTGVAISALTTFPVTIVVDFGNGLTRTATSSVVVPVGAGLL</sequence>
<organism evidence="1 2">
    <name type="scientific">Microbacterium oleivorans</name>
    <dbReference type="NCBI Taxonomy" id="273677"/>
    <lineage>
        <taxon>Bacteria</taxon>
        <taxon>Bacillati</taxon>
        <taxon>Actinomycetota</taxon>
        <taxon>Actinomycetes</taxon>
        <taxon>Micrococcales</taxon>
        <taxon>Microbacteriaceae</taxon>
        <taxon>Microbacterium</taxon>
    </lineage>
</organism>
<dbReference type="InterPro" id="IPR006311">
    <property type="entry name" value="TAT_signal"/>
</dbReference>
<dbReference type="EMBL" id="CP058316">
    <property type="protein sequence ID" value="QLD12240.1"/>
    <property type="molecule type" value="Genomic_DNA"/>
</dbReference>